<dbReference type="PANTHER" id="PTHR35863:SF1">
    <property type="entry name" value="COBALT-PRECORRIN-5B C(1)-METHYLTRANSFERASE"/>
    <property type="match status" value="1"/>
</dbReference>
<dbReference type="SUPFAM" id="SSF111342">
    <property type="entry name" value="CbiD-like"/>
    <property type="match status" value="1"/>
</dbReference>
<dbReference type="UniPathway" id="UPA00148">
    <property type="reaction ID" value="UER00227"/>
</dbReference>
<gene>
    <name evidence="5" type="primary">cbiD</name>
    <name evidence="6" type="ORF">HMPREF9473_03109</name>
</gene>
<evidence type="ECO:0000256" key="2">
    <source>
        <dbReference type="ARBA" id="ARBA00022603"/>
    </source>
</evidence>
<dbReference type="PATRIC" id="fig|742737.3.peg.3083"/>
<dbReference type="HOGENOM" id="CLU_041273_1_0_9"/>
<proteinExistence type="inferred from homology"/>
<dbReference type="Pfam" id="PF01888">
    <property type="entry name" value="CbiD"/>
    <property type="match status" value="1"/>
</dbReference>
<dbReference type="GO" id="GO:0043780">
    <property type="term" value="F:cobalt-precorrin-5B C1-methyltransferase activity"/>
    <property type="evidence" value="ECO:0007669"/>
    <property type="project" value="RHEA"/>
</dbReference>
<dbReference type="InterPro" id="IPR002748">
    <property type="entry name" value="CbiD"/>
</dbReference>
<accession>G5IHY1</accession>
<dbReference type="NCBIfam" id="TIGR00312">
    <property type="entry name" value="cbiD"/>
    <property type="match status" value="1"/>
</dbReference>
<sequence length="426" mass="45300">MARQPLRSGFTTGTCGAAAAKAAAVCLLTEEMLPQAEILTPKGILASLAVECVSRERDSACFRVQKDAGDDPDVTNGAWVYASVERISGGPEAVWYQSEEYPHLYLTGGEGIGLVTKPGLSCPVGKHAINPVPRSMIFEAVEAVCEQMESRKMLLIRIKIPQGVELAASTFNPKLGIAGGISVLGTSGIVEPMSEQALLDTIRLELHMKAVAGGRNIILTPGNYGESFLREELQLPLNQAVKCSNFVAEAMRMTAEEGIGRVLFVGHIGKLIKVAGGVENTHSKYGDRRMEILADCLRDVVSGVKTVTVGMEIVVSGMETVEAGTKSLKDSLGAAAGNAESENKCLEAQILASNTTEEALDYLQAAGCRDEVMEAAGCRILSYLTQWAGGKVDVEVVTFSTSHGVLYKSSGAEALIGQMRTEELED</sequence>
<comment type="pathway">
    <text evidence="5">Cofactor biosynthesis; adenosylcobalamin biosynthesis; cob(II)yrinate a,c-diamide from sirohydrochlorin (anaerobic route): step 6/10.</text>
</comment>
<reference evidence="6 7" key="1">
    <citation type="submission" date="2011-08" db="EMBL/GenBank/DDBJ databases">
        <title>The Genome Sequence of Clostridium hathewayi WAL-18680.</title>
        <authorList>
            <consortium name="The Broad Institute Genome Sequencing Platform"/>
            <person name="Earl A."/>
            <person name="Ward D."/>
            <person name="Feldgarden M."/>
            <person name="Gevers D."/>
            <person name="Finegold S.M."/>
            <person name="Summanen P.H."/>
            <person name="Molitoris D.R."/>
            <person name="Song M."/>
            <person name="Daigneault M."/>
            <person name="Allen-Vercoe E."/>
            <person name="Young S.K."/>
            <person name="Zeng Q."/>
            <person name="Gargeya S."/>
            <person name="Fitzgerald M."/>
            <person name="Haas B."/>
            <person name="Abouelleil A."/>
            <person name="Alvarado L."/>
            <person name="Arachchi H.M."/>
            <person name="Berlin A."/>
            <person name="Brown A."/>
            <person name="Chapman S.B."/>
            <person name="Chen Z."/>
            <person name="Dunbar C."/>
            <person name="Freedman E."/>
            <person name="Gearin G."/>
            <person name="Gellesch M."/>
            <person name="Goldberg J."/>
            <person name="Griggs A."/>
            <person name="Gujja S."/>
            <person name="Heiman D."/>
            <person name="Howarth C."/>
            <person name="Larson L."/>
            <person name="Lui A."/>
            <person name="MacDonald P.J.P."/>
            <person name="Montmayeur A."/>
            <person name="Murphy C."/>
            <person name="Neiman D."/>
            <person name="Pearson M."/>
            <person name="Priest M."/>
            <person name="Roberts A."/>
            <person name="Saif S."/>
            <person name="Shea T."/>
            <person name="Shenoy N."/>
            <person name="Sisk P."/>
            <person name="Stolte C."/>
            <person name="Sykes S."/>
            <person name="Wortman J."/>
            <person name="Nusbaum C."/>
            <person name="Birren B."/>
        </authorList>
    </citation>
    <scope>NUCLEOTIDE SEQUENCE [LARGE SCALE GENOMIC DNA]</scope>
    <source>
        <strain evidence="6 7">WAL-18680</strain>
    </source>
</reference>
<comment type="catalytic activity">
    <reaction evidence="5">
        <text>Co-precorrin-5B + S-adenosyl-L-methionine = Co-precorrin-6A + S-adenosyl-L-homocysteine</text>
        <dbReference type="Rhea" id="RHEA:26285"/>
        <dbReference type="ChEBI" id="CHEBI:57856"/>
        <dbReference type="ChEBI" id="CHEBI:59789"/>
        <dbReference type="ChEBI" id="CHEBI:60063"/>
        <dbReference type="ChEBI" id="CHEBI:60064"/>
        <dbReference type="EC" id="2.1.1.195"/>
    </reaction>
</comment>
<protein>
    <recommendedName>
        <fullName evidence="5">Cobalt-precorrin-5B C(1)-methyltransferase</fullName>
        <ecNumber evidence="5">2.1.1.195</ecNumber>
    </recommendedName>
    <alternativeName>
        <fullName evidence="5">Cobalt-precorrin-6A synthase</fullName>
    </alternativeName>
</protein>
<dbReference type="Gene3D" id="3.30.2110.10">
    <property type="entry name" value="CbiD-like"/>
    <property type="match status" value="1"/>
</dbReference>
<dbReference type="GO" id="GO:0032259">
    <property type="term" value="P:methylation"/>
    <property type="evidence" value="ECO:0007669"/>
    <property type="project" value="UniProtKB-KW"/>
</dbReference>
<evidence type="ECO:0000313" key="7">
    <source>
        <dbReference type="Proteomes" id="UP000005384"/>
    </source>
</evidence>
<keyword evidence="2 5" id="KW-0489">Methyltransferase</keyword>
<dbReference type="InterPro" id="IPR036074">
    <property type="entry name" value="CbiD_sf"/>
</dbReference>
<evidence type="ECO:0000256" key="4">
    <source>
        <dbReference type="ARBA" id="ARBA00022691"/>
    </source>
</evidence>
<organism evidence="6 7">
    <name type="scientific">Hungatella hathewayi WAL-18680</name>
    <dbReference type="NCBI Taxonomy" id="742737"/>
    <lineage>
        <taxon>Bacteria</taxon>
        <taxon>Bacillati</taxon>
        <taxon>Bacillota</taxon>
        <taxon>Clostridia</taxon>
        <taxon>Lachnospirales</taxon>
        <taxon>Lachnospiraceae</taxon>
        <taxon>Hungatella</taxon>
    </lineage>
</organism>
<name>G5IHY1_9FIRM</name>
<evidence type="ECO:0000256" key="1">
    <source>
        <dbReference type="ARBA" id="ARBA00022573"/>
    </source>
</evidence>
<comment type="similarity">
    <text evidence="5">Belongs to the CbiD family.</text>
</comment>
<keyword evidence="4 5" id="KW-0949">S-adenosyl-L-methionine</keyword>
<keyword evidence="3 5" id="KW-0808">Transferase</keyword>
<evidence type="ECO:0000256" key="5">
    <source>
        <dbReference type="HAMAP-Rule" id="MF_00787"/>
    </source>
</evidence>
<dbReference type="EC" id="2.1.1.195" evidence="5"/>
<dbReference type="HAMAP" id="MF_00787">
    <property type="entry name" value="CbiD"/>
    <property type="match status" value="1"/>
</dbReference>
<dbReference type="AlphaFoldDB" id="G5IHY1"/>
<dbReference type="GO" id="GO:0019251">
    <property type="term" value="P:anaerobic cobalamin biosynthetic process"/>
    <property type="evidence" value="ECO:0007669"/>
    <property type="project" value="UniProtKB-UniRule"/>
</dbReference>
<keyword evidence="1 5" id="KW-0169">Cobalamin biosynthesis</keyword>
<dbReference type="Proteomes" id="UP000005384">
    <property type="component" value="Unassembled WGS sequence"/>
</dbReference>
<dbReference type="OrthoDB" id="6439987at2"/>
<evidence type="ECO:0000313" key="6">
    <source>
        <dbReference type="EMBL" id="EHI58887.1"/>
    </source>
</evidence>
<evidence type="ECO:0000256" key="3">
    <source>
        <dbReference type="ARBA" id="ARBA00022679"/>
    </source>
</evidence>
<comment type="function">
    <text evidence="5">Catalyzes the methylation of C-1 in cobalt-precorrin-5B to form cobalt-precorrin-6A.</text>
</comment>
<dbReference type="RefSeq" id="WP_006781088.1">
    <property type="nucleotide sequence ID" value="NZ_CP040506.1"/>
</dbReference>
<keyword evidence="7" id="KW-1185">Reference proteome</keyword>
<comment type="caution">
    <text evidence="6">The sequence shown here is derived from an EMBL/GenBank/DDBJ whole genome shotgun (WGS) entry which is preliminary data.</text>
</comment>
<dbReference type="PANTHER" id="PTHR35863">
    <property type="entry name" value="COBALT-PRECORRIN-5B C(1)-METHYLTRANSFERASE"/>
    <property type="match status" value="1"/>
</dbReference>
<dbReference type="EMBL" id="ADLN01000082">
    <property type="protein sequence ID" value="EHI58887.1"/>
    <property type="molecule type" value="Genomic_DNA"/>
</dbReference>